<dbReference type="Pfam" id="PF13460">
    <property type="entry name" value="NAD_binding_10"/>
    <property type="match status" value="1"/>
</dbReference>
<evidence type="ECO:0000259" key="1">
    <source>
        <dbReference type="Pfam" id="PF13460"/>
    </source>
</evidence>
<dbReference type="GO" id="GO:0004029">
    <property type="term" value="F:aldehyde dehydrogenase (NAD+) activity"/>
    <property type="evidence" value="ECO:0007669"/>
    <property type="project" value="TreeGrafter"/>
</dbReference>
<dbReference type="RefSeq" id="WP_132228321.1">
    <property type="nucleotide sequence ID" value="NZ_NRRH01000001.1"/>
</dbReference>
<dbReference type="InterPro" id="IPR036291">
    <property type="entry name" value="NAD(P)-bd_dom_sf"/>
</dbReference>
<dbReference type="PANTHER" id="PTHR48079:SF6">
    <property type="entry name" value="NAD(P)-BINDING DOMAIN-CONTAINING PROTEIN-RELATED"/>
    <property type="match status" value="1"/>
</dbReference>
<name>A0A4R4AKJ6_MARGR</name>
<dbReference type="PANTHER" id="PTHR48079">
    <property type="entry name" value="PROTEIN YEEZ"/>
    <property type="match status" value="1"/>
</dbReference>
<dbReference type="Gene3D" id="3.40.50.720">
    <property type="entry name" value="NAD(P)-binding Rossmann-like Domain"/>
    <property type="match status" value="1"/>
</dbReference>
<organism evidence="2 3">
    <name type="scientific">Marichromatium gracile</name>
    <name type="common">Chromatium gracile</name>
    <dbReference type="NCBI Taxonomy" id="1048"/>
    <lineage>
        <taxon>Bacteria</taxon>
        <taxon>Pseudomonadati</taxon>
        <taxon>Pseudomonadota</taxon>
        <taxon>Gammaproteobacteria</taxon>
        <taxon>Chromatiales</taxon>
        <taxon>Chromatiaceae</taxon>
        <taxon>Marichromatium</taxon>
    </lineage>
</organism>
<gene>
    <name evidence="2" type="ORF">EDC29_101369</name>
</gene>
<dbReference type="EMBL" id="SMDC01000001">
    <property type="protein sequence ID" value="TCW39953.1"/>
    <property type="molecule type" value="Genomic_DNA"/>
</dbReference>
<accession>A0A4R4AKJ6</accession>
<feature type="domain" description="NAD(P)-binding" evidence="1">
    <location>
        <begin position="13"/>
        <end position="121"/>
    </location>
</feature>
<dbReference type="AlphaFoldDB" id="A0A4R4AKJ6"/>
<evidence type="ECO:0000313" key="2">
    <source>
        <dbReference type="EMBL" id="TCW39953.1"/>
    </source>
</evidence>
<dbReference type="Proteomes" id="UP000295247">
    <property type="component" value="Unassembled WGS sequence"/>
</dbReference>
<sequence>MSEQGRPQVAVAGASGFIGTALCRTLAEHHEVVALTRSPARARIPDPERRIGWRRCDLFDVEAVRAGLQGCDLAVYLVHSNAPSSRLTQAAARDMDLILADNFARAAAACGVRQIVFVSALIPEGFEIAPLLWSRREVELTLAAHGTPVSVLRAGLVVGPGGSGLGLLVDLVRRLPLLALPPEARSPTRPIALDDLVRAILLCLERPEDYRGVFDLGGPEWLSHAEMVRQCAEVMGVRRWVFTLPWLPLGVVAWVARRVSGASPALVGPVVESLPQRLRIRDNALQRAIAPSALAFRRALAQSLAADGRHLQPNPRRPIQLEDRAQLREASRVRSIQRIILPPGQDAAWVAGNYFRWLGRCCWPLVASRECADGGWEVGLRLPRVVLLRLRPAAAMSTAQRRVYHIDGGLLARAETGGRFEFHTLLDGRYTMAAIHDYAPALPWYLYLWTQAAIHLRVMRRYQRRLARLAR</sequence>
<reference evidence="2 3" key="1">
    <citation type="submission" date="2019-03" db="EMBL/GenBank/DDBJ databases">
        <title>Genomic Encyclopedia of Type Strains, Phase IV (KMG-IV): sequencing the most valuable type-strain genomes for metagenomic binning, comparative biology and taxonomic classification.</title>
        <authorList>
            <person name="Goeker M."/>
        </authorList>
    </citation>
    <scope>NUCLEOTIDE SEQUENCE [LARGE SCALE GENOMIC DNA]</scope>
    <source>
        <strain evidence="2 3">DSM 203</strain>
    </source>
</reference>
<dbReference type="GO" id="GO:0005737">
    <property type="term" value="C:cytoplasm"/>
    <property type="evidence" value="ECO:0007669"/>
    <property type="project" value="TreeGrafter"/>
</dbReference>
<dbReference type="SUPFAM" id="SSF51735">
    <property type="entry name" value="NAD(P)-binding Rossmann-fold domains"/>
    <property type="match status" value="1"/>
</dbReference>
<evidence type="ECO:0000313" key="3">
    <source>
        <dbReference type="Proteomes" id="UP000295247"/>
    </source>
</evidence>
<proteinExistence type="predicted"/>
<comment type="caution">
    <text evidence="2">The sequence shown here is derived from an EMBL/GenBank/DDBJ whole genome shotgun (WGS) entry which is preliminary data.</text>
</comment>
<dbReference type="InterPro" id="IPR016040">
    <property type="entry name" value="NAD(P)-bd_dom"/>
</dbReference>
<protein>
    <submittedName>
        <fullName evidence="2">Nucleoside-diphosphate-sugar epimerase</fullName>
    </submittedName>
</protein>
<dbReference type="InterPro" id="IPR051783">
    <property type="entry name" value="NAD(P)-dependent_oxidoreduct"/>
</dbReference>